<sequence length="247" mass="27172">MGGTGTILVMAGAREAHGIVARLLGRGRDVIASLPEPERSFGPLPVPTRIGAFPHQMAFDAWMARKNVVSVIDASHAFDADVSHMAALICRARDLRYLRVLRPPWRASRLDVWTAYRSVRRAAEDMPEGARVFSNTGRATQGAFEGFRGEALFLRQTRPQTEPPPFEFLTYVEGTPPFSQGDEEALFRELRINRLICRNVGGSASISKLLAARRLELPVAMIERPAPPPSATVVETVVDALAWEASL</sequence>
<evidence type="ECO:0000256" key="2">
    <source>
        <dbReference type="ARBA" id="ARBA00022573"/>
    </source>
</evidence>
<dbReference type="RefSeq" id="WP_263844683.1">
    <property type="nucleotide sequence ID" value="NZ_JALIEB010000008.1"/>
</dbReference>
<dbReference type="InterPro" id="IPR003723">
    <property type="entry name" value="Precorrin-6x_reduct"/>
</dbReference>
<evidence type="ECO:0000313" key="4">
    <source>
        <dbReference type="EMBL" id="MCV3272362.1"/>
    </source>
</evidence>
<evidence type="ECO:0000256" key="3">
    <source>
        <dbReference type="ARBA" id="ARBA00023002"/>
    </source>
</evidence>
<dbReference type="PROSITE" id="PS51014">
    <property type="entry name" value="COBK_CBIJ"/>
    <property type="match status" value="1"/>
</dbReference>
<dbReference type="Pfam" id="PF02571">
    <property type="entry name" value="CbiJ"/>
    <property type="match status" value="1"/>
</dbReference>
<reference evidence="4 5" key="1">
    <citation type="submission" date="2022-04" db="EMBL/GenBank/DDBJ databases">
        <title>Roseobacter sp. WL0113 is a bacterium isolated from neritic sediment.</title>
        <authorList>
            <person name="Wang L."/>
            <person name="He W."/>
            <person name="Zhang D.-F."/>
        </authorList>
    </citation>
    <scope>NUCLEOTIDE SEQUENCE [LARGE SCALE GENOMIC DNA]</scope>
    <source>
        <strain evidence="4 5">WL0113</strain>
    </source>
</reference>
<organism evidence="4 5">
    <name type="scientific">Roseobacter sinensis</name>
    <dbReference type="NCBI Taxonomy" id="2931391"/>
    <lineage>
        <taxon>Bacteria</taxon>
        <taxon>Pseudomonadati</taxon>
        <taxon>Pseudomonadota</taxon>
        <taxon>Alphaproteobacteria</taxon>
        <taxon>Rhodobacterales</taxon>
        <taxon>Roseobacteraceae</taxon>
        <taxon>Roseobacter</taxon>
    </lineage>
</organism>
<evidence type="ECO:0000256" key="1">
    <source>
        <dbReference type="ARBA" id="ARBA00004953"/>
    </source>
</evidence>
<keyword evidence="3" id="KW-0560">Oxidoreductase</keyword>
<protein>
    <submittedName>
        <fullName evidence="4">Precorrin-6A/cobalt-precorrin-6A reductase</fullName>
    </submittedName>
</protein>
<comment type="pathway">
    <text evidence="1">Cofactor biosynthesis; adenosylcobalamin biosynthesis.</text>
</comment>
<proteinExistence type="predicted"/>
<dbReference type="Proteomes" id="UP001208690">
    <property type="component" value="Unassembled WGS sequence"/>
</dbReference>
<name>A0ABT3BFK7_9RHOB</name>
<keyword evidence="5" id="KW-1185">Reference proteome</keyword>
<dbReference type="PANTHER" id="PTHR36925:SF1">
    <property type="entry name" value="COBALT-PRECORRIN-6A REDUCTASE"/>
    <property type="match status" value="1"/>
</dbReference>
<dbReference type="EMBL" id="JALIEB010000008">
    <property type="protein sequence ID" value="MCV3272362.1"/>
    <property type="molecule type" value="Genomic_DNA"/>
</dbReference>
<gene>
    <name evidence="4" type="ORF">MUB52_13070</name>
</gene>
<dbReference type="PANTHER" id="PTHR36925">
    <property type="entry name" value="COBALT-PRECORRIN-6A REDUCTASE"/>
    <property type="match status" value="1"/>
</dbReference>
<comment type="caution">
    <text evidence="4">The sequence shown here is derived from an EMBL/GenBank/DDBJ whole genome shotgun (WGS) entry which is preliminary data.</text>
</comment>
<evidence type="ECO:0000313" key="5">
    <source>
        <dbReference type="Proteomes" id="UP001208690"/>
    </source>
</evidence>
<accession>A0ABT3BFK7</accession>
<keyword evidence="2" id="KW-0169">Cobalamin biosynthesis</keyword>